<protein>
    <recommendedName>
        <fullName evidence="7">Major facilitator superfamily (MFS) profile domain-containing protein</fullName>
    </recommendedName>
</protein>
<feature type="transmembrane region" description="Helical" evidence="6">
    <location>
        <begin position="134"/>
        <end position="151"/>
    </location>
</feature>
<feature type="transmembrane region" description="Helical" evidence="6">
    <location>
        <begin position="361"/>
        <end position="378"/>
    </location>
</feature>
<evidence type="ECO:0000256" key="1">
    <source>
        <dbReference type="ARBA" id="ARBA00004141"/>
    </source>
</evidence>
<gene>
    <name evidence="8" type="ORF">g.20165</name>
</gene>
<dbReference type="PROSITE" id="PS50850">
    <property type="entry name" value="MFS"/>
    <property type="match status" value="1"/>
</dbReference>
<dbReference type="PROSITE" id="PS00216">
    <property type="entry name" value="SUGAR_TRANSPORT_1"/>
    <property type="match status" value="1"/>
</dbReference>
<comment type="subcellular location">
    <subcellularLocation>
        <location evidence="1">Membrane</location>
        <topology evidence="1">Multi-pass membrane protein</topology>
    </subcellularLocation>
</comment>
<evidence type="ECO:0000256" key="6">
    <source>
        <dbReference type="SAM" id="Phobius"/>
    </source>
</evidence>
<evidence type="ECO:0000256" key="4">
    <source>
        <dbReference type="ARBA" id="ARBA00022989"/>
    </source>
</evidence>
<evidence type="ECO:0000256" key="2">
    <source>
        <dbReference type="ARBA" id="ARBA00022448"/>
    </source>
</evidence>
<evidence type="ECO:0000256" key="3">
    <source>
        <dbReference type="ARBA" id="ARBA00022692"/>
    </source>
</evidence>
<accession>A0A1B6HN27</accession>
<keyword evidence="4 6" id="KW-1133">Transmembrane helix</keyword>
<dbReference type="InterPro" id="IPR020846">
    <property type="entry name" value="MFS_dom"/>
</dbReference>
<dbReference type="SUPFAM" id="SSF103473">
    <property type="entry name" value="MFS general substrate transporter"/>
    <property type="match status" value="1"/>
</dbReference>
<dbReference type="InterPro" id="IPR011701">
    <property type="entry name" value="MFS"/>
</dbReference>
<feature type="transmembrane region" description="Helical" evidence="6">
    <location>
        <begin position="442"/>
        <end position="462"/>
    </location>
</feature>
<dbReference type="FunFam" id="1.20.1250.20:FF:000223">
    <property type="entry name" value="Major facilitator superfamily domain-containing protein"/>
    <property type="match status" value="1"/>
</dbReference>
<feature type="transmembrane region" description="Helical" evidence="6">
    <location>
        <begin position="331"/>
        <end position="349"/>
    </location>
</feature>
<feature type="transmembrane region" description="Helical" evidence="6">
    <location>
        <begin position="226"/>
        <end position="249"/>
    </location>
</feature>
<keyword evidence="2" id="KW-0813">Transport</keyword>
<feature type="transmembrane region" description="Helical" evidence="6">
    <location>
        <begin position="101"/>
        <end position="122"/>
    </location>
</feature>
<feature type="transmembrane region" description="Helical" evidence="6">
    <location>
        <begin position="40"/>
        <end position="61"/>
    </location>
</feature>
<evidence type="ECO:0000259" key="7">
    <source>
        <dbReference type="PROSITE" id="PS50850"/>
    </source>
</evidence>
<proteinExistence type="predicted"/>
<evidence type="ECO:0000313" key="8">
    <source>
        <dbReference type="EMBL" id="JAS76079.1"/>
    </source>
</evidence>
<reference evidence="8" key="1">
    <citation type="submission" date="2015-11" db="EMBL/GenBank/DDBJ databases">
        <title>De novo transcriptome assembly of four potential Pierce s Disease insect vectors from Arizona vineyards.</title>
        <authorList>
            <person name="Tassone E.E."/>
        </authorList>
    </citation>
    <scope>NUCLEOTIDE SEQUENCE</scope>
</reference>
<keyword evidence="3 6" id="KW-0812">Transmembrane</keyword>
<feature type="transmembrane region" description="Helical" evidence="6">
    <location>
        <begin position="384"/>
        <end position="406"/>
    </location>
</feature>
<dbReference type="PANTHER" id="PTHR23504:SF31">
    <property type="entry name" value="MAJOR FACILITATOR SUPERFAMILY DOMAIN-CONTAINING PROTEIN 10"/>
    <property type="match status" value="1"/>
</dbReference>
<dbReference type="AlphaFoldDB" id="A0A1B6HN27"/>
<dbReference type="InterPro" id="IPR005829">
    <property type="entry name" value="Sugar_transporter_CS"/>
</dbReference>
<dbReference type="Pfam" id="PF07690">
    <property type="entry name" value="MFS_1"/>
    <property type="match status" value="1"/>
</dbReference>
<dbReference type="GO" id="GO:0022857">
    <property type="term" value="F:transmembrane transporter activity"/>
    <property type="evidence" value="ECO:0007669"/>
    <property type="project" value="InterPro"/>
</dbReference>
<dbReference type="CDD" id="cd17389">
    <property type="entry name" value="MFS_MFSD10"/>
    <property type="match status" value="1"/>
</dbReference>
<feature type="domain" description="Major facilitator superfamily (MFS) profile" evidence="7">
    <location>
        <begin position="39"/>
        <end position="469"/>
    </location>
</feature>
<feature type="transmembrane region" description="Helical" evidence="6">
    <location>
        <begin position="294"/>
        <end position="311"/>
    </location>
</feature>
<dbReference type="Gene3D" id="1.20.1250.20">
    <property type="entry name" value="MFS general substrate transporter like domains"/>
    <property type="match status" value="1"/>
</dbReference>
<feature type="transmembrane region" description="Helical" evidence="6">
    <location>
        <begin position="191"/>
        <end position="214"/>
    </location>
</feature>
<dbReference type="EMBL" id="GECU01031627">
    <property type="protein sequence ID" value="JAS76079.1"/>
    <property type="molecule type" value="Transcribed_RNA"/>
</dbReference>
<dbReference type="GO" id="GO:0031526">
    <property type="term" value="C:brush border membrane"/>
    <property type="evidence" value="ECO:0007669"/>
    <property type="project" value="TreeGrafter"/>
</dbReference>
<keyword evidence="5 6" id="KW-0472">Membrane</keyword>
<evidence type="ECO:0000256" key="5">
    <source>
        <dbReference type="ARBA" id="ARBA00023136"/>
    </source>
</evidence>
<dbReference type="PANTHER" id="PTHR23504">
    <property type="entry name" value="MAJOR FACILITATOR SUPERFAMILY DOMAIN-CONTAINING PROTEIN 10"/>
    <property type="match status" value="1"/>
</dbReference>
<sequence>MSASLSERLIPKGKVVVNNNGFIKSTKSEHTDNPKNSKTINIIFVSLLLDLLAFTMILPLLPSLMEHYRKYDDENGLYPWLLNKLEYLRNLVGAPERFNSVLFGGLLGSLFSFLQFVASPIVGGLSDAYGRRPVLISCLVGIACSYVLWALSHSFAVFVLARVVGGISKGNVSLSMAIITDVSTTATRGFGMALVGIAFSIGFIVGPVIGAMFARWAQTQAGHSDWFTVPAMFALSLAVIDVLFVVLCFQETLPKNKRASITQSLSQASAYISIPALFNFTAVTGLSHNDSKELTMLGLVYFVYLFLYSGLEFTITFLTHLTFGFTSMQQGYMFFCIGLVMAILQGAWVRRIPPQSTKKMAAHGLLLIVPSFLCVGLASSPLLLYIGLFLFAVSTSIVVPCMTTMASQFGTDAQKGTVMGIFRSLGALARAMGPVFASLCYWSLGSTLTYCLGGVALLWPWYTLFRSRR</sequence>
<organism evidence="8">
    <name type="scientific">Homalodisca liturata</name>
    <dbReference type="NCBI Taxonomy" id="320908"/>
    <lineage>
        <taxon>Eukaryota</taxon>
        <taxon>Metazoa</taxon>
        <taxon>Ecdysozoa</taxon>
        <taxon>Arthropoda</taxon>
        <taxon>Hexapoda</taxon>
        <taxon>Insecta</taxon>
        <taxon>Pterygota</taxon>
        <taxon>Neoptera</taxon>
        <taxon>Paraneoptera</taxon>
        <taxon>Hemiptera</taxon>
        <taxon>Auchenorrhyncha</taxon>
        <taxon>Membracoidea</taxon>
        <taxon>Cicadellidae</taxon>
        <taxon>Cicadellinae</taxon>
        <taxon>Proconiini</taxon>
        <taxon>Homalodisca</taxon>
    </lineage>
</organism>
<dbReference type="InterPro" id="IPR036259">
    <property type="entry name" value="MFS_trans_sf"/>
</dbReference>
<name>A0A1B6HN27_9HEMI</name>